<organism evidence="6 7">
    <name type="scientific">Paenimyroides ummariense</name>
    <dbReference type="NCBI Taxonomy" id="913024"/>
    <lineage>
        <taxon>Bacteria</taxon>
        <taxon>Pseudomonadati</taxon>
        <taxon>Bacteroidota</taxon>
        <taxon>Flavobacteriia</taxon>
        <taxon>Flavobacteriales</taxon>
        <taxon>Flavobacteriaceae</taxon>
        <taxon>Paenimyroides</taxon>
    </lineage>
</organism>
<proteinExistence type="inferred from homology"/>
<keyword evidence="2" id="KW-0479">Metal-binding</keyword>
<protein>
    <submittedName>
        <fullName evidence="6">Glyoxylase, beta-lactamase superfamily II</fullName>
    </submittedName>
</protein>
<evidence type="ECO:0000256" key="3">
    <source>
        <dbReference type="ARBA" id="ARBA00022801"/>
    </source>
</evidence>
<sequence>MTEIHHLNCVSIVSPYSDNVCGHCLLLKEEDRMVLIDTGIGLLDTLYPEERIGRELVEMVGYRFDQDLTAIQQIKNLGLNPEKVHDCVISHLDNDHIGGVADFPQATVHIGAEEYENFFSGNPRYLKTPLLHHPVIKTYPETTEEWFGFEARKVYTALQTEILFVPLFGHTLGHCGVAIKINENWIFYVADAYYLREELNNPEHPVNALAEARADDNEMRIRSLNKIRDLVALHPDVTVFGYHDIQEFKSFAKK</sequence>
<dbReference type="OrthoDB" id="9802248at2"/>
<dbReference type="GO" id="GO:0016787">
    <property type="term" value="F:hydrolase activity"/>
    <property type="evidence" value="ECO:0007669"/>
    <property type="project" value="UniProtKB-KW"/>
</dbReference>
<dbReference type="InterPro" id="IPR036866">
    <property type="entry name" value="RibonucZ/Hydroxyglut_hydro"/>
</dbReference>
<dbReference type="SUPFAM" id="SSF56281">
    <property type="entry name" value="Metallo-hydrolase/oxidoreductase"/>
    <property type="match status" value="1"/>
</dbReference>
<evidence type="ECO:0000256" key="2">
    <source>
        <dbReference type="ARBA" id="ARBA00022723"/>
    </source>
</evidence>
<dbReference type="GO" id="GO:0046872">
    <property type="term" value="F:metal ion binding"/>
    <property type="evidence" value="ECO:0007669"/>
    <property type="project" value="UniProtKB-KW"/>
</dbReference>
<keyword evidence="7" id="KW-1185">Reference proteome</keyword>
<evidence type="ECO:0000256" key="1">
    <source>
        <dbReference type="ARBA" id="ARBA00007749"/>
    </source>
</evidence>
<evidence type="ECO:0000259" key="5">
    <source>
        <dbReference type="SMART" id="SM00849"/>
    </source>
</evidence>
<dbReference type="AlphaFoldDB" id="A0A1I4X677"/>
<reference evidence="7" key="1">
    <citation type="submission" date="2016-10" db="EMBL/GenBank/DDBJ databases">
        <authorList>
            <person name="Varghese N."/>
            <person name="Submissions S."/>
        </authorList>
    </citation>
    <scope>NUCLEOTIDE SEQUENCE [LARGE SCALE GENOMIC DNA]</scope>
    <source>
        <strain evidence="7">DS-12</strain>
    </source>
</reference>
<dbReference type="CDD" id="cd07742">
    <property type="entry name" value="metallo-hydrolase-like_MBL-fold"/>
    <property type="match status" value="1"/>
</dbReference>
<dbReference type="Gene3D" id="3.60.15.10">
    <property type="entry name" value="Ribonuclease Z/Hydroxyacylglutathione hydrolase-like"/>
    <property type="match status" value="1"/>
</dbReference>
<gene>
    <name evidence="6" type="ORF">SAMN05421741_102131</name>
</gene>
<name>A0A1I4X677_9FLAO</name>
<keyword evidence="3" id="KW-0378">Hydrolase</keyword>
<dbReference type="InterPro" id="IPR051013">
    <property type="entry name" value="MBL_superfamily_lactonases"/>
</dbReference>
<dbReference type="InterPro" id="IPR001279">
    <property type="entry name" value="Metallo-B-lactamas"/>
</dbReference>
<feature type="domain" description="Metallo-beta-lactamase" evidence="5">
    <location>
        <begin position="21"/>
        <end position="243"/>
    </location>
</feature>
<comment type="similarity">
    <text evidence="1">Belongs to the metallo-beta-lactamase superfamily.</text>
</comment>
<evidence type="ECO:0000313" key="6">
    <source>
        <dbReference type="EMBL" id="SFN21215.1"/>
    </source>
</evidence>
<accession>A0A1I4X677</accession>
<dbReference type="RefSeq" id="WP_091518470.1">
    <property type="nucleotide sequence ID" value="NZ_FOVI01000002.1"/>
</dbReference>
<dbReference type="Pfam" id="PF00753">
    <property type="entry name" value="Lactamase_B"/>
    <property type="match status" value="1"/>
</dbReference>
<dbReference type="EMBL" id="FOVI01000002">
    <property type="protein sequence ID" value="SFN21215.1"/>
    <property type="molecule type" value="Genomic_DNA"/>
</dbReference>
<dbReference type="SMART" id="SM00849">
    <property type="entry name" value="Lactamase_B"/>
    <property type="match status" value="1"/>
</dbReference>
<keyword evidence="4" id="KW-0862">Zinc</keyword>
<dbReference type="STRING" id="913024.SAMN05421741_102131"/>
<dbReference type="PANTHER" id="PTHR42978">
    <property type="entry name" value="QUORUM-QUENCHING LACTONASE YTNP-RELATED-RELATED"/>
    <property type="match status" value="1"/>
</dbReference>
<dbReference type="Proteomes" id="UP000199036">
    <property type="component" value="Unassembled WGS sequence"/>
</dbReference>
<evidence type="ECO:0000256" key="4">
    <source>
        <dbReference type="ARBA" id="ARBA00022833"/>
    </source>
</evidence>
<dbReference type="PANTHER" id="PTHR42978:SF3">
    <property type="entry name" value="BLR3078 PROTEIN"/>
    <property type="match status" value="1"/>
</dbReference>
<evidence type="ECO:0000313" key="7">
    <source>
        <dbReference type="Proteomes" id="UP000199036"/>
    </source>
</evidence>